<keyword evidence="9" id="KW-0539">Nucleus</keyword>
<reference evidence="13 14" key="1">
    <citation type="journal article" date="2017" name="Gigascience">
        <title>Genome sequence of the small brown planthopper, Laodelphax striatellus.</title>
        <authorList>
            <person name="Zhu J."/>
            <person name="Jiang F."/>
            <person name="Wang X."/>
            <person name="Yang P."/>
            <person name="Bao Y."/>
            <person name="Zhao W."/>
            <person name="Wang W."/>
            <person name="Lu H."/>
            <person name="Wang Q."/>
            <person name="Cui N."/>
            <person name="Li J."/>
            <person name="Chen X."/>
            <person name="Luo L."/>
            <person name="Yu J."/>
            <person name="Kang L."/>
            <person name="Cui F."/>
        </authorList>
    </citation>
    <scope>NUCLEOTIDE SEQUENCE [LARGE SCALE GENOMIC DNA]</scope>
    <source>
        <strain evidence="13">Lst14</strain>
    </source>
</reference>
<dbReference type="STRING" id="195883.A0A482X3I8"/>
<feature type="region of interest" description="Disordered" evidence="11">
    <location>
        <begin position="77"/>
        <end position="101"/>
    </location>
</feature>
<dbReference type="Proteomes" id="UP000291343">
    <property type="component" value="Unassembled WGS sequence"/>
</dbReference>
<keyword evidence="7" id="KW-0805">Transcription regulation</keyword>
<dbReference type="SUPFAM" id="SSF52768">
    <property type="entry name" value="Arginase/deacetylase"/>
    <property type="match status" value="1"/>
</dbReference>
<dbReference type="EMBL" id="QKKF02018767">
    <property type="protein sequence ID" value="RZF40232.1"/>
    <property type="molecule type" value="Genomic_DNA"/>
</dbReference>
<comment type="similarity">
    <text evidence="2">Belongs to the histone deacetylase family. HD type 2 subfamily.</text>
</comment>
<comment type="caution">
    <text evidence="13">The sequence shown here is derived from an EMBL/GenBank/DDBJ whole genome shotgun (WGS) entry which is preliminary data.</text>
</comment>
<keyword evidence="8" id="KW-0804">Transcription</keyword>
<protein>
    <recommendedName>
        <fullName evidence="3">histone deacetylase</fullName>
        <ecNumber evidence="3">3.5.1.98</ecNumber>
    </recommendedName>
</protein>
<evidence type="ECO:0000256" key="7">
    <source>
        <dbReference type="ARBA" id="ARBA00023015"/>
    </source>
</evidence>
<dbReference type="PANTHER" id="PTHR10625:SF5">
    <property type="entry name" value="HISTONE DEACETYLASE"/>
    <property type="match status" value="1"/>
</dbReference>
<proteinExistence type="inferred from homology"/>
<dbReference type="GO" id="GO:0000118">
    <property type="term" value="C:histone deacetylase complex"/>
    <property type="evidence" value="ECO:0007669"/>
    <property type="project" value="TreeGrafter"/>
</dbReference>
<keyword evidence="6" id="KW-0156">Chromatin regulator</keyword>
<evidence type="ECO:0000256" key="6">
    <source>
        <dbReference type="ARBA" id="ARBA00022853"/>
    </source>
</evidence>
<evidence type="ECO:0000313" key="14">
    <source>
        <dbReference type="Proteomes" id="UP000291343"/>
    </source>
</evidence>
<dbReference type="InterPro" id="IPR023696">
    <property type="entry name" value="Ureohydrolase_dom_sf"/>
</dbReference>
<feature type="domain" description="Histone deacetylase" evidence="12">
    <location>
        <begin position="1"/>
        <end position="67"/>
    </location>
</feature>
<dbReference type="InterPro" id="IPR037138">
    <property type="entry name" value="His_deacetylse_dom_sf"/>
</dbReference>
<evidence type="ECO:0000256" key="11">
    <source>
        <dbReference type="SAM" id="MobiDB-lite"/>
    </source>
</evidence>
<evidence type="ECO:0000256" key="2">
    <source>
        <dbReference type="ARBA" id="ARBA00007738"/>
    </source>
</evidence>
<dbReference type="GO" id="GO:0040029">
    <property type="term" value="P:epigenetic regulation of gene expression"/>
    <property type="evidence" value="ECO:0007669"/>
    <property type="project" value="TreeGrafter"/>
</dbReference>
<dbReference type="OrthoDB" id="5232919at2759"/>
<keyword evidence="5" id="KW-0378">Hydrolase</keyword>
<dbReference type="Gene3D" id="3.40.800.20">
    <property type="entry name" value="Histone deacetylase domain"/>
    <property type="match status" value="1"/>
</dbReference>
<dbReference type="InterPro" id="IPR023801">
    <property type="entry name" value="His_deacetylse_dom"/>
</dbReference>
<keyword evidence="4" id="KW-0678">Repressor</keyword>
<sequence length="101" mass="11240">MAVGCVVELAMKTAMGDIKNDMAVVRPPGHHAETSQAMGFCFFNSVAIAARLLQQRLDLRRMLIVDWATMQKRLRRWDSASSTRSPLLPGYYSSVSTSDGY</sequence>
<evidence type="ECO:0000256" key="1">
    <source>
        <dbReference type="ARBA" id="ARBA00004123"/>
    </source>
</evidence>
<comment type="catalytic activity">
    <reaction evidence="10">
        <text>N(6)-acetyl-L-lysyl-[histone] + H2O = L-lysyl-[histone] + acetate</text>
        <dbReference type="Rhea" id="RHEA:58196"/>
        <dbReference type="Rhea" id="RHEA-COMP:9845"/>
        <dbReference type="Rhea" id="RHEA-COMP:11338"/>
        <dbReference type="ChEBI" id="CHEBI:15377"/>
        <dbReference type="ChEBI" id="CHEBI:29969"/>
        <dbReference type="ChEBI" id="CHEBI:30089"/>
        <dbReference type="ChEBI" id="CHEBI:61930"/>
        <dbReference type="EC" id="3.5.1.98"/>
    </reaction>
</comment>
<evidence type="ECO:0000256" key="8">
    <source>
        <dbReference type="ARBA" id="ARBA00023163"/>
    </source>
</evidence>
<evidence type="ECO:0000259" key="12">
    <source>
        <dbReference type="Pfam" id="PF00850"/>
    </source>
</evidence>
<keyword evidence="14" id="KW-1185">Reference proteome</keyword>
<name>A0A482X3I8_LAOST</name>
<evidence type="ECO:0000256" key="3">
    <source>
        <dbReference type="ARBA" id="ARBA00012111"/>
    </source>
</evidence>
<comment type="subcellular location">
    <subcellularLocation>
        <location evidence="1">Nucleus</location>
    </subcellularLocation>
</comment>
<dbReference type="EC" id="3.5.1.98" evidence="3"/>
<dbReference type="Pfam" id="PF00850">
    <property type="entry name" value="Hist_deacetyl"/>
    <property type="match status" value="1"/>
</dbReference>
<dbReference type="SMR" id="A0A482X3I8"/>
<dbReference type="GO" id="GO:0141221">
    <property type="term" value="F:histone deacetylase activity, hydrolytic mechanism"/>
    <property type="evidence" value="ECO:0007669"/>
    <property type="project" value="UniProtKB-EC"/>
</dbReference>
<gene>
    <name evidence="13" type="ORF">LSTR_LSTR015020</name>
</gene>
<evidence type="ECO:0000256" key="9">
    <source>
        <dbReference type="ARBA" id="ARBA00023242"/>
    </source>
</evidence>
<dbReference type="PANTHER" id="PTHR10625">
    <property type="entry name" value="HISTONE DEACETYLASE HDAC1-RELATED"/>
    <property type="match status" value="1"/>
</dbReference>
<evidence type="ECO:0000256" key="5">
    <source>
        <dbReference type="ARBA" id="ARBA00022801"/>
    </source>
</evidence>
<dbReference type="AlphaFoldDB" id="A0A482X3I8"/>
<dbReference type="InParanoid" id="A0A482X3I8"/>
<evidence type="ECO:0000256" key="4">
    <source>
        <dbReference type="ARBA" id="ARBA00022491"/>
    </source>
</evidence>
<organism evidence="13 14">
    <name type="scientific">Laodelphax striatellus</name>
    <name type="common">Small brown planthopper</name>
    <name type="synonym">Delphax striatella</name>
    <dbReference type="NCBI Taxonomy" id="195883"/>
    <lineage>
        <taxon>Eukaryota</taxon>
        <taxon>Metazoa</taxon>
        <taxon>Ecdysozoa</taxon>
        <taxon>Arthropoda</taxon>
        <taxon>Hexapoda</taxon>
        <taxon>Insecta</taxon>
        <taxon>Pterygota</taxon>
        <taxon>Neoptera</taxon>
        <taxon>Paraneoptera</taxon>
        <taxon>Hemiptera</taxon>
        <taxon>Auchenorrhyncha</taxon>
        <taxon>Fulgoroidea</taxon>
        <taxon>Delphacidae</taxon>
        <taxon>Criomorphinae</taxon>
        <taxon>Laodelphax</taxon>
    </lineage>
</organism>
<accession>A0A482X3I8</accession>
<evidence type="ECO:0000256" key="10">
    <source>
        <dbReference type="ARBA" id="ARBA00048287"/>
    </source>
</evidence>
<evidence type="ECO:0000313" key="13">
    <source>
        <dbReference type="EMBL" id="RZF40232.1"/>
    </source>
</evidence>